<evidence type="ECO:0000313" key="49">
    <source>
        <dbReference type="Proteomes" id="UP000410967"/>
    </source>
</evidence>
<dbReference type="EMBL" id="AABBZO010000002">
    <property type="protein sequence ID" value="EAG4461270.1"/>
    <property type="molecule type" value="Genomic_DNA"/>
</dbReference>
<protein>
    <submittedName>
        <fullName evidence="29">Glycosyl transferase family 2</fullName>
    </submittedName>
    <submittedName>
        <fullName evidence="9 37">Glycosyltransferase</fullName>
        <ecNumber evidence="37">2.4.1.-</ecNumber>
    </submittedName>
</protein>
<dbReference type="RefSeq" id="WP_003727203.1">
    <property type="nucleotide sequence ID" value="NC_021825.2"/>
</dbReference>
<evidence type="ECO:0000313" key="28">
    <source>
        <dbReference type="EMBL" id="EDP8513508.1"/>
    </source>
</evidence>
<dbReference type="EMBL" id="DAAJFY010000001">
    <property type="protein sequence ID" value="HAC0274138.1"/>
    <property type="molecule type" value="Genomic_DNA"/>
</dbReference>
<dbReference type="EMBL" id="AANCRK010000001">
    <property type="protein sequence ID" value="EDN7713759.1"/>
    <property type="molecule type" value="Genomic_DNA"/>
</dbReference>
<dbReference type="Proteomes" id="UP000840039">
    <property type="component" value="Unassembled WGS sequence"/>
</dbReference>
<dbReference type="PROSITE" id="PS50005">
    <property type="entry name" value="TPR"/>
    <property type="match status" value="2"/>
</dbReference>
<dbReference type="EMBL" id="QXLS01000001">
    <property type="protein sequence ID" value="RKA11005.1"/>
    <property type="molecule type" value="Genomic_DNA"/>
</dbReference>
<reference evidence="37 38" key="2">
    <citation type="journal article" date="2018" name="BMC Genomics">
        <title>Genes significantly associated with lineage II food isolates of Listeria monocytogenes.</title>
        <authorList>
            <person name="Pirone-Davies C."/>
            <person name="Chen Y."/>
            <person name="Pightling A."/>
            <person name="Ryan G."/>
            <person name="Wang Y."/>
            <person name="Yao K."/>
            <person name="Hoffmann M."/>
            <person name="Allard M.W."/>
        </authorList>
    </citation>
    <scope>NUCLEOTIDE SEQUENCE [LARGE SCALE GENOMIC DNA]</scope>
    <source>
        <strain evidence="37 38">PNUSAL000550</strain>
    </source>
</reference>
<dbReference type="EMBL" id="AABDGJ010000017">
    <property type="protein sequence ID" value="EAG6991858.1"/>
    <property type="molecule type" value="Genomic_DNA"/>
</dbReference>
<evidence type="ECO:0000313" key="51">
    <source>
        <dbReference type="Proteomes" id="UP000455569"/>
    </source>
</evidence>
<dbReference type="Proteomes" id="UP000423131">
    <property type="component" value="Unassembled WGS sequence"/>
</dbReference>
<dbReference type="Proteomes" id="UP000842809">
    <property type="component" value="Unassembled WGS sequence"/>
</dbReference>
<dbReference type="Gene3D" id="1.25.40.10">
    <property type="entry name" value="Tetratricopeptide repeat domain"/>
    <property type="match status" value="2"/>
</dbReference>
<keyword evidence="37" id="KW-0328">Glycosyltransferase</keyword>
<dbReference type="Proteomes" id="UP000364988">
    <property type="component" value="Unassembled WGS sequence"/>
</dbReference>
<dbReference type="Proteomes" id="UP000489121">
    <property type="component" value="Unassembled WGS sequence"/>
</dbReference>
<dbReference type="EMBL" id="AAAKQF010000005">
    <property type="protein sequence ID" value="EAC9040295.1"/>
    <property type="molecule type" value="Genomic_DNA"/>
</dbReference>
<evidence type="ECO:0000313" key="29">
    <source>
        <dbReference type="EMBL" id="HAA8053330.1"/>
    </source>
</evidence>
<dbReference type="InterPro" id="IPR001173">
    <property type="entry name" value="Glyco_trans_2-like"/>
</dbReference>
<dbReference type="EMBL" id="AAAMZD010000001">
    <property type="protein sequence ID" value="EAD3791697.1"/>
    <property type="molecule type" value="Genomic_DNA"/>
</dbReference>
<dbReference type="Proteomes" id="UP000376505">
    <property type="component" value="Unassembled WGS sequence"/>
</dbReference>
<evidence type="ECO:0000259" key="2">
    <source>
        <dbReference type="Pfam" id="PF00535"/>
    </source>
</evidence>
<dbReference type="SMART" id="SM00028">
    <property type="entry name" value="TPR"/>
    <property type="match status" value="3"/>
</dbReference>
<dbReference type="EMBL" id="AAAIKW010000001">
    <property type="protein sequence ID" value="EAC4551286.1"/>
    <property type="molecule type" value="Genomic_DNA"/>
</dbReference>
<evidence type="ECO:0000313" key="21">
    <source>
        <dbReference type="EMBL" id="EAK9317466.1"/>
    </source>
</evidence>
<name>A0A0B8RG31_LISMN</name>
<dbReference type="Proteomes" id="UP000478704">
    <property type="component" value="Unassembled WGS sequence"/>
</dbReference>
<evidence type="ECO:0000313" key="61">
    <source>
        <dbReference type="Proteomes" id="UP000528151"/>
    </source>
</evidence>
<dbReference type="InterPro" id="IPR011990">
    <property type="entry name" value="TPR-like_helical_dom_sf"/>
</dbReference>
<dbReference type="EC" id="2.4.1.-" evidence="37"/>
<evidence type="ECO:0000313" key="42">
    <source>
        <dbReference type="Proteomes" id="UP000344343"/>
    </source>
</evidence>
<evidence type="ECO:0000313" key="45">
    <source>
        <dbReference type="Proteomes" id="UP000354255"/>
    </source>
</evidence>
<dbReference type="EMBL" id="AAAIXK010000001">
    <property type="protein sequence ID" value="EAC5549341.1"/>
    <property type="molecule type" value="Genomic_DNA"/>
</dbReference>
<dbReference type="EMBL" id="DAAJCS010000002">
    <property type="protein sequence ID" value="HAC0011859.1"/>
    <property type="molecule type" value="Genomic_DNA"/>
</dbReference>
<dbReference type="EMBL" id="AANEHK010000004">
    <property type="protein sequence ID" value="EDO0985605.1"/>
    <property type="molecule type" value="Genomic_DNA"/>
</dbReference>
<evidence type="ECO:0000313" key="64">
    <source>
        <dbReference type="Proteomes" id="UP000549379"/>
    </source>
</evidence>
<evidence type="ECO:0000256" key="1">
    <source>
        <dbReference type="PROSITE-ProRule" id="PRU00339"/>
    </source>
</evidence>
<evidence type="ECO:0000313" key="5">
    <source>
        <dbReference type="EMBL" id="EAC6549544.1"/>
    </source>
</evidence>
<dbReference type="Proteomes" id="UP000852906">
    <property type="component" value="Unassembled WGS sequence"/>
</dbReference>
<evidence type="ECO:0000313" key="68">
    <source>
        <dbReference type="Proteomes" id="UP000844415"/>
    </source>
</evidence>
<dbReference type="Gene3D" id="3.90.550.10">
    <property type="entry name" value="Spore Coat Polysaccharide Biosynthesis Protein SpsA, Chain A"/>
    <property type="match status" value="1"/>
</dbReference>
<keyword evidence="1" id="KW-0802">TPR repeat</keyword>
<evidence type="ECO:0000313" key="26">
    <source>
        <dbReference type="EMBL" id="EDN9835540.1"/>
    </source>
</evidence>
<evidence type="ECO:0000313" key="31">
    <source>
        <dbReference type="EMBL" id="HAB8555668.1"/>
    </source>
</evidence>
<evidence type="ECO:0000313" key="34">
    <source>
        <dbReference type="EMBL" id="KAA9453323.1"/>
    </source>
</evidence>
<evidence type="ECO:0000313" key="9">
    <source>
        <dbReference type="EMBL" id="EAD5785480.1"/>
    </source>
</evidence>
<comment type="caution">
    <text evidence="9">The sequence shown here is derived from an EMBL/GenBank/DDBJ whole genome shotgun (WGS) entry which is preliminary data.</text>
</comment>
<dbReference type="SUPFAM" id="SSF53448">
    <property type="entry name" value="Nucleotide-diphospho-sugar transferases"/>
    <property type="match status" value="1"/>
</dbReference>
<dbReference type="Proteomes" id="UP000344343">
    <property type="component" value="Unassembled WGS sequence"/>
</dbReference>
<dbReference type="EMBL" id="DAAIJL010000001">
    <property type="protein sequence ID" value="HAB8555668.1"/>
    <property type="molecule type" value="Genomic_DNA"/>
</dbReference>
<evidence type="ECO:0000313" key="39">
    <source>
        <dbReference type="Proteomes" id="UP000331186"/>
    </source>
</evidence>
<dbReference type="InterPro" id="IPR029044">
    <property type="entry name" value="Nucleotide-diphossugar_trans"/>
</dbReference>
<dbReference type="Proteomes" id="UP000331186">
    <property type="component" value="Unassembled WGS sequence"/>
</dbReference>
<evidence type="ECO:0000313" key="30">
    <source>
        <dbReference type="EMBL" id="HAB8399539.1"/>
    </source>
</evidence>
<evidence type="ECO:0000313" key="56">
    <source>
        <dbReference type="Proteomes" id="UP000481141"/>
    </source>
</evidence>
<reference evidence="23 46" key="7">
    <citation type="submission" date="2019-09" db="EMBL/GenBank/DDBJ databases">
        <authorList>
            <consortium name="GenomeTrakr network: Whole genome sequencing for foodborne pathogen traceback"/>
        </authorList>
    </citation>
    <scope>NUCLEOTIDE SEQUENCE [LARGE SCALE GENOMIC DNA]</scope>
    <source>
        <strain evidence="17 63">CFSAN004300</strain>
        <strain evidence="18 58">CFSAN072474</strain>
        <strain evidence="23 46">FLAG-55987</strain>
        <strain evidence="21 49">PHLUSALM00088</strain>
    </source>
</reference>
<evidence type="ECO:0000313" key="32">
    <source>
        <dbReference type="EMBL" id="HAC0011859.1"/>
    </source>
</evidence>
<reference evidence="27 54" key="6">
    <citation type="submission" date="2019-08" db="EMBL/GenBank/DDBJ databases">
        <authorList>
            <person name="Ashton P.M."/>
            <person name="Dallman T."/>
            <person name="Nair S."/>
            <person name="De Pinna E."/>
            <person name="Peters T."/>
            <person name="Grant K."/>
        </authorList>
    </citation>
    <scope>NUCLEOTIDE SEQUENCE [LARGE SCALE GENOMIC DNA]</scope>
    <source>
        <strain evidence="27 54">788324</strain>
    </source>
</reference>
<evidence type="ECO:0000313" key="59">
    <source>
        <dbReference type="Proteomes" id="UP000525850"/>
    </source>
</evidence>
<dbReference type="Proteomes" id="UP000410967">
    <property type="component" value="Unassembled WGS sequence"/>
</dbReference>
<evidence type="ECO:0000313" key="48">
    <source>
        <dbReference type="Proteomes" id="UP000376505"/>
    </source>
</evidence>
<dbReference type="EMBL" id="MJTJ01000019">
    <property type="protein sequence ID" value="OET48720.1"/>
    <property type="molecule type" value="Genomic_DNA"/>
</dbReference>
<dbReference type="EMBL" id="AANPAU010000002">
    <property type="protein sequence ID" value="EDP8513508.1"/>
    <property type="molecule type" value="Genomic_DNA"/>
</dbReference>
<dbReference type="Proteomes" id="UP000840197">
    <property type="component" value="Unassembled WGS sequence"/>
</dbReference>
<evidence type="ECO:0000313" key="24">
    <source>
        <dbReference type="EMBL" id="ECY9784007.1"/>
    </source>
</evidence>
<proteinExistence type="predicted"/>
<reference evidence="24 57" key="8">
    <citation type="submission" date="2019-09" db="EMBL/GenBank/DDBJ databases">
        <authorList>
            <consortium name="PulseNet: The National Subtyping Network for Foodborne Disease Surveillance"/>
            <person name="Tarr C.L."/>
            <person name="Trees E."/>
            <person name="Katz L.S."/>
            <person name="Carleton-Romer H.A."/>
            <person name="Stroika S."/>
            <person name="Kucerova Z."/>
            <person name="Roache K.F."/>
            <person name="Sabol A.L."/>
            <person name="Besser J."/>
            <person name="Gerner-Smidt P."/>
        </authorList>
    </citation>
    <scope>NUCLEOTIDE SEQUENCE [LARGE SCALE GENOMIC DNA]</scope>
    <source>
        <strain evidence="3 41">2015L-6227</strain>
        <strain evidence="6 45">PNUSAL000910</strain>
        <strain evidence="20 44">PNUSAL004402</strain>
        <strain evidence="24 57">PNUSAL005692</strain>
    </source>
</reference>
<organism evidence="9 42">
    <name type="scientific">Listeria monocytogenes</name>
    <dbReference type="NCBI Taxonomy" id="1639"/>
    <lineage>
        <taxon>Bacteria</taxon>
        <taxon>Bacillati</taxon>
        <taxon>Bacillota</taxon>
        <taxon>Bacilli</taxon>
        <taxon>Bacillales</taxon>
        <taxon>Listeriaceae</taxon>
        <taxon>Listeria</taxon>
    </lineage>
</organism>
<dbReference type="EMBL" id="AAAJKI010000056">
    <property type="protein sequence ID" value="EAC6549544.1"/>
    <property type="molecule type" value="Genomic_DNA"/>
</dbReference>
<dbReference type="PANTHER" id="PTHR43630">
    <property type="entry name" value="POLY-BETA-1,6-N-ACETYL-D-GLUCOSAMINE SYNTHASE"/>
    <property type="match status" value="1"/>
</dbReference>
<evidence type="ECO:0000313" key="35">
    <source>
        <dbReference type="EMBL" id="OET47917.1"/>
    </source>
</evidence>
<reference evidence="66 67" key="3">
    <citation type="journal article" date="2018" name="Genome Biol.">
        <title>SKESA: strategic k-mer extension for scrupulous assemblies.</title>
        <authorList>
            <person name="Souvorov A."/>
            <person name="Agarwala R."/>
            <person name="Lipman D.J."/>
        </authorList>
    </citation>
    <scope>NUCLEOTIDE SEQUENCE [LARGE SCALE GENOMIC DNA]</scope>
    <source>
        <strain evidence="29">09CEB371LM</strain>
        <strain evidence="31 68">CFIAFB20100120</strain>
        <strain evidence="30 66">CFIAFB20130012</strain>
        <strain evidence="33">CFIAFB20170037</strain>
        <strain evidence="32 67">CFIAFB20170045</strain>
    </source>
</reference>
<evidence type="ECO:0000313" key="25">
    <source>
        <dbReference type="EMBL" id="EDN7713759.1"/>
    </source>
</evidence>
<evidence type="ECO:0000313" key="15">
    <source>
        <dbReference type="EMBL" id="EAG4461270.1"/>
    </source>
</evidence>
<dbReference type="EMBL" id="AABAYG010000001">
    <property type="protein sequence ID" value="EAG2244370.1"/>
    <property type="molecule type" value="Genomic_DNA"/>
</dbReference>
<dbReference type="EMBL" id="QDAY01000001">
    <property type="protein sequence ID" value="KAA9453323.1"/>
    <property type="molecule type" value="Genomic_DNA"/>
</dbReference>
<dbReference type="EMBL" id="DAAIHR010000016">
    <property type="protein sequence ID" value="HAB8399539.1"/>
    <property type="molecule type" value="Genomic_DNA"/>
</dbReference>
<evidence type="ECO:0000313" key="17">
    <source>
        <dbReference type="EMBL" id="EAG6991858.1"/>
    </source>
</evidence>
<evidence type="ECO:0000313" key="40">
    <source>
        <dbReference type="Proteomes" id="UP000337746"/>
    </source>
</evidence>
<dbReference type="Proteomes" id="UP000540117">
    <property type="component" value="Unassembled WGS sequence"/>
</dbReference>
<dbReference type="EMBL" id="AABBHO010000022">
    <property type="protein sequence ID" value="EAG2997358.1"/>
    <property type="molecule type" value="Genomic_DNA"/>
</dbReference>
<gene>
    <name evidence="37" type="primary">suns</name>
    <name evidence="17" type="ORF">AB917_14805</name>
    <name evidence="3" type="ORF">ABZ57_02175</name>
    <name evidence="36" type="ORF">AJL21_10645</name>
    <name evidence="35" type="ORF">AJL21_15660</name>
    <name evidence="4" type="ORF">ARY78_02715</name>
    <name evidence="12" type="ORF">B1N52_02950</name>
    <name evidence="11" type="ORF">B1S26_03015</name>
    <name evidence="13" type="ORF">B5K54_08645</name>
    <name evidence="10" type="ORF">BCZ21_02020</name>
    <name evidence="15" type="ORF">CA369_03125</name>
    <name evidence="14" type="ORF">CAV64_11270</name>
    <name evidence="18" type="ORF">CW845_10655</name>
    <name evidence="20" type="ORF">D7104_01720</name>
    <name evidence="34" type="ORF">DCK61_02380</name>
    <name evidence="16" type="ORF">DCT16_01135</name>
    <name evidence="5" type="ORF">DU018_14385</name>
    <name evidence="37" type="ORF">DYZ80_00537</name>
    <name evidence="19" type="ORF">E5F58_02980</name>
    <name evidence="9" type="ORF">EX365_02760</name>
    <name evidence="8" type="ORF">EXZ73_12955</name>
    <name evidence="23" type="ORF">F6436_13515</name>
    <name evidence="24" type="ORF">F6515_13530</name>
    <name evidence="21" type="ORF">FA835_10145</name>
    <name evidence="22" type="ORF">FLR03_01400</name>
    <name evidence="27" type="ORF">FV747_06270</name>
    <name evidence="28" type="ORF">G3O21_000908</name>
    <name evidence="29" type="ORF">GHH22_09190</name>
    <name evidence="26" type="ORF">GJW51_02535</name>
    <name evidence="25" type="ORF">GQG13_01325</name>
    <name evidence="30" type="ORF">GYR60_13495</name>
    <name evidence="31" type="ORF">GYS09_00010</name>
    <name evidence="32" type="ORF">GYX23_02485</name>
    <name evidence="33" type="ORF">GYY14_02015</name>
    <name evidence="6" type="ORF">KV70_08755</name>
    <name evidence="7" type="ORF">UI29_02780</name>
</gene>
<dbReference type="EMBL" id="AAHZFN010000002">
    <property type="protein sequence ID" value="ECB9472330.1"/>
    <property type="molecule type" value="Genomic_DNA"/>
</dbReference>
<evidence type="ECO:0000313" key="58">
    <source>
        <dbReference type="Proteomes" id="UP000522199"/>
    </source>
</evidence>
<dbReference type="Proteomes" id="UP000527632">
    <property type="component" value="Unassembled WGS sequence"/>
</dbReference>
<evidence type="ECO:0000313" key="47">
    <source>
        <dbReference type="Proteomes" id="UP000365297"/>
    </source>
</evidence>
<dbReference type="Pfam" id="PF00535">
    <property type="entry name" value="Glycos_transf_2"/>
    <property type="match status" value="1"/>
</dbReference>
<dbReference type="EMBL" id="MJTJ01000023">
    <property type="protein sequence ID" value="OET47917.1"/>
    <property type="molecule type" value="Genomic_DNA"/>
</dbReference>
<evidence type="ECO:0000313" key="36">
    <source>
        <dbReference type="EMBL" id="OET48720.1"/>
    </source>
</evidence>
<dbReference type="EMBL" id="AALEDS010000018">
    <property type="protein sequence ID" value="ECY6545355.1"/>
    <property type="molecule type" value="Genomic_DNA"/>
</dbReference>
<dbReference type="Proteomes" id="UP000525850">
    <property type="component" value="Unassembled WGS sequence"/>
</dbReference>
<dbReference type="EMBL" id="AACKDQ010000022">
    <property type="protein sequence ID" value="EAK9317466.1"/>
    <property type="molecule type" value="Genomic_DNA"/>
</dbReference>
<evidence type="ECO:0000313" key="20">
    <source>
        <dbReference type="EMBL" id="EAK8896409.1"/>
    </source>
</evidence>
<reference evidence="35 69" key="1">
    <citation type="submission" date="2016-09" db="EMBL/GenBank/DDBJ databases">
        <title>100K Listeria isolates.</title>
        <authorList>
            <person name="Chen P."/>
            <person name="Weimer B.C."/>
            <person name="Kong N."/>
            <person name="Huang B."/>
        </authorList>
    </citation>
    <scope>NUCLEOTIDE SEQUENCE [LARGE SCALE GENOMIC DNA]</scope>
    <source>
        <strain evidence="35 69">BCW_2383</strain>
    </source>
</reference>
<reference evidence="39 42" key="5">
    <citation type="submission" date="2019-02" db="EMBL/GenBank/DDBJ databases">
        <authorList>
            <consortium name="GenomeTrakr: Next Generation Sequencing Network for Food Pathogen Tracability"/>
        </authorList>
    </citation>
    <scope>NUCLEOTIDE SEQUENCE [LARGE SCALE GENOMIC DNA]</scope>
    <source>
        <strain evidence="13 64">10B02965A-1</strain>
        <strain evidence="15 61">CFSAN063727</strain>
        <strain evidence="25 51">CFSAN102901</strain>
        <strain evidence="4 47">FDA00007096</strain>
        <strain evidence="11">FDA00011243</strain>
        <strain evidence="5 39">FDA00013332</strain>
        <strain evidence="9 42">FDA00013853</strain>
        <strain evidence="22 50">FDA00014336</strain>
        <strain evidence="28">FDA00015054</strain>
        <strain evidence="14 62">FDA1005580-S054-001</strain>
        <strain evidence="55">FDA1090798-S029-001</strain>
        <strain evidence="56">FDA956581-098-004</strain>
        <strain evidence="12 59">FDA960927-006-004</strain>
        <strain evidence="16 65">FLAG-38921</strain>
        <strain evidence="10 40">FLAG-54356</strain>
        <strain evidence="8 48">FSIS31901579</strain>
        <strain evidence="19 60">LS1344</strain>
        <strain evidence="26 53">OSF101448</strain>
        <strain evidence="7 43">VA-WGS-00405</strain>
    </source>
</reference>
<evidence type="ECO:0000313" key="53">
    <source>
        <dbReference type="Proteomes" id="UP000467347"/>
    </source>
</evidence>
<dbReference type="Proteomes" id="UP000549379">
    <property type="component" value="Unassembled WGS sequence"/>
</dbReference>
<dbReference type="KEGG" id="lmok:CQ02_03710"/>
<evidence type="ECO:0000313" key="62">
    <source>
        <dbReference type="Proteomes" id="UP000540117"/>
    </source>
</evidence>
<reference evidence="30" key="9">
    <citation type="submission" date="2020-01" db="EMBL/GenBank/DDBJ databases">
        <authorList>
            <consortium name="NCBI Pathogen Detection Project"/>
        </authorList>
    </citation>
    <scope>NUCLEOTIDE SEQUENCE</scope>
    <source>
        <strain evidence="29">09CEB371LM</strain>
        <strain evidence="31">CFIAFB20100120</strain>
        <strain evidence="30">CFIAFB20130012</strain>
        <strain evidence="33">CFIAFB20170037</strain>
        <strain evidence="32">CFIAFB20170045</strain>
    </source>
</reference>
<dbReference type="EMBL" id="AABCVX010000001">
    <property type="protein sequence ID" value="EAG6167987.1"/>
    <property type="molecule type" value="Genomic_DNA"/>
</dbReference>
<reference evidence="34 52" key="4">
    <citation type="submission" date="2018-04" db="EMBL/GenBank/DDBJ databases">
        <title>Genome Analysis of a Prevalent Clone of Listeria monocytogenes Sequence Type 87 in China.</title>
        <authorList>
            <person name="Wang Y."/>
        </authorList>
    </citation>
    <scope>NUCLEOTIDE SEQUENCE [LARGE SCALE GENOMIC DNA]</scope>
    <source>
        <strain evidence="34 52">ICDC_LM1523</strain>
    </source>
</reference>
<dbReference type="EMBL" id="AABBAW010000001">
    <property type="protein sequence ID" value="EAG2514106.1"/>
    <property type="molecule type" value="Genomic_DNA"/>
</dbReference>
<evidence type="ECO:0000313" key="6">
    <source>
        <dbReference type="EMBL" id="EAC9040295.1"/>
    </source>
</evidence>
<evidence type="ECO:0000313" key="65">
    <source>
        <dbReference type="Proteomes" id="UP000566721"/>
    </source>
</evidence>
<dbReference type="Proteomes" id="UP000345329">
    <property type="component" value="Unassembled WGS sequence"/>
</dbReference>
<dbReference type="Proteomes" id="UP000844415">
    <property type="component" value="Unassembled WGS sequence"/>
</dbReference>
<dbReference type="Proteomes" id="UP000350032">
    <property type="component" value="Unassembled WGS sequence"/>
</dbReference>
<evidence type="ECO:0000313" key="33">
    <source>
        <dbReference type="EMBL" id="HAC0274138.1"/>
    </source>
</evidence>
<dbReference type="Proteomes" id="UP000467347">
    <property type="component" value="Unassembled WGS sequence"/>
</dbReference>
<feature type="repeat" description="TPR" evidence="1">
    <location>
        <begin position="317"/>
        <end position="350"/>
    </location>
</feature>
<evidence type="ECO:0000313" key="37">
    <source>
        <dbReference type="EMBL" id="RKA11005.1"/>
    </source>
</evidence>
<evidence type="ECO:0000313" key="10">
    <source>
        <dbReference type="EMBL" id="EAG2086021.1"/>
    </source>
</evidence>
<dbReference type="EMBL" id="AACJYH010000001">
    <property type="protein sequence ID" value="EAK8896409.1"/>
    <property type="molecule type" value="Genomic_DNA"/>
</dbReference>
<dbReference type="Proteomes" id="UP000354255">
    <property type="component" value="Unassembled WGS sequence"/>
</dbReference>
<dbReference type="EMBL" id="AABAWE010000001">
    <property type="protein sequence ID" value="EAG2086021.1"/>
    <property type="molecule type" value="Genomic_DNA"/>
</dbReference>
<evidence type="ECO:0000313" key="16">
    <source>
        <dbReference type="EMBL" id="EAG6167987.1"/>
    </source>
</evidence>
<evidence type="ECO:0000313" key="57">
    <source>
        <dbReference type="Proteomes" id="UP000489121"/>
    </source>
</evidence>
<dbReference type="Proteomes" id="UP000467536">
    <property type="component" value="Unassembled WGS sequence"/>
</dbReference>
<evidence type="ECO:0000313" key="18">
    <source>
        <dbReference type="EMBL" id="EAG9387945.1"/>
    </source>
</evidence>
<evidence type="ECO:0000313" key="60">
    <source>
        <dbReference type="Proteomes" id="UP000527632"/>
    </source>
</evidence>
<evidence type="ECO:0000313" key="50">
    <source>
        <dbReference type="Proteomes" id="UP000423131"/>
    </source>
</evidence>
<dbReference type="EMBL" id="AANDSR010000001">
    <property type="protein sequence ID" value="EDN9835540.1"/>
    <property type="molecule type" value="Genomic_DNA"/>
</dbReference>
<evidence type="ECO:0000313" key="44">
    <source>
        <dbReference type="Proteomes" id="UP000350032"/>
    </source>
</evidence>
<feature type="repeat" description="TPR" evidence="1">
    <location>
        <begin position="199"/>
        <end position="232"/>
    </location>
</feature>
<evidence type="ECO:0000313" key="14">
    <source>
        <dbReference type="EMBL" id="EAG4331817.1"/>
    </source>
</evidence>
<evidence type="ECO:0000313" key="11">
    <source>
        <dbReference type="EMBL" id="EAG2244370.1"/>
    </source>
</evidence>
<feature type="domain" description="Glycosyltransferase 2-like" evidence="2">
    <location>
        <begin position="6"/>
        <end position="123"/>
    </location>
</feature>
<evidence type="ECO:0000313" key="3">
    <source>
        <dbReference type="EMBL" id="EAC4551286.1"/>
    </source>
</evidence>
<dbReference type="Proteomes" id="UP000339309">
    <property type="component" value="Unassembled WGS sequence"/>
</dbReference>
<dbReference type="Proteomes" id="UP000522199">
    <property type="component" value="Unassembled WGS sequence"/>
</dbReference>
<dbReference type="GO" id="GO:0016757">
    <property type="term" value="F:glycosyltransferase activity"/>
    <property type="evidence" value="ECO:0007669"/>
    <property type="project" value="UniProtKB-KW"/>
</dbReference>
<dbReference type="EMBL" id="DAAEEB010000005">
    <property type="protein sequence ID" value="HAA8053330.1"/>
    <property type="molecule type" value="Genomic_DNA"/>
</dbReference>
<dbReference type="CDD" id="cd02511">
    <property type="entry name" value="Beta4Glucosyltransferase"/>
    <property type="match status" value="1"/>
</dbReference>
<dbReference type="Proteomes" id="UP000481141">
    <property type="component" value="Unassembled WGS sequence"/>
</dbReference>
<evidence type="ECO:0000313" key="12">
    <source>
        <dbReference type="EMBL" id="EAG2514106.1"/>
    </source>
</evidence>
<evidence type="ECO:0000313" key="19">
    <source>
        <dbReference type="EMBL" id="EAH4240962.1"/>
    </source>
</evidence>
<evidence type="ECO:0000313" key="54">
    <source>
        <dbReference type="Proteomes" id="UP000467536"/>
    </source>
</evidence>
<dbReference type="Proteomes" id="UP000528151">
    <property type="component" value="Unassembled WGS sequence"/>
</dbReference>
<evidence type="ECO:0000313" key="22">
    <source>
        <dbReference type="EMBL" id="ECB9472330.1"/>
    </source>
</evidence>
<dbReference type="Proteomes" id="UP000548278">
    <property type="component" value="Unassembled WGS sequence"/>
</dbReference>
<evidence type="ECO:0000313" key="55">
    <source>
        <dbReference type="Proteomes" id="UP000478704"/>
    </source>
</evidence>
<dbReference type="EMBL" id="AABGUK010000001">
    <property type="protein sequence ID" value="EAH4240962.1"/>
    <property type="molecule type" value="Genomic_DNA"/>
</dbReference>
<evidence type="ECO:0000313" key="69">
    <source>
        <dbReference type="Proteomes" id="UP000852906"/>
    </source>
</evidence>
<dbReference type="Proteomes" id="UP000365297">
    <property type="component" value="Unassembled WGS sequence"/>
</dbReference>
<dbReference type="AlphaFoldDB" id="A0A0B8RG31"/>
<dbReference type="SUPFAM" id="SSF48452">
    <property type="entry name" value="TPR-like"/>
    <property type="match status" value="2"/>
</dbReference>
<sequence>MRPLISICMIVKNEAHILRQSLASFRKFTEEIIIVDTGSTDETKEIAQEFTDFVYDFEWTGNFSDARNFAAKHATGKWILAIDADECLEEESYRKLEKQLKSPIEPIQMAQIISFTGEKGRVTTTNQMARVYKNDGTICFRGVIHEQLEAVDKHPIAAGVAEVKIYHYGYMTEIVEKQDKSDRNLRLLEKEVKNNKNSGFVHFNIGQEMNRLGNKKEALKEFSEAFRLRDHNHYIWAKLSAYHIAELLEQEKRYDESLAIIEEARIIWPNVPEFPLKKANILYVNHQLEDAKEIYQSLLENTAIDYQSIVLYEATNFMPHKMLGTIYLEEKDYTRAMTHFSKAYAENSSDYGVMFQMIMLLSKFHQPKEIFAFMERHHFISSTETGLRLLSMTTQQGYAELSELIVQSLTDVYPPVAEATEVKIATIRNVFPVISESAILFGIKEELIDAADLCLWHYENPQLPIENVMKNSDVGDIYDFIFENGPRISKKRYLFVLERAIALGKGEFADYLLALRNVYHDSINSHIADLFFQYDFADIALDFYNIVDADEVTKQGYINLINYLVDAEVLDEALAIAERGIDNFSTDFRFYLWTIKIDTENRANRISEAMDEFPNNRYLAKLLDEVTMLQDTVTNNR</sequence>
<dbReference type="Proteomes" id="UP000455569">
    <property type="component" value="Unassembled WGS sequence"/>
</dbReference>
<dbReference type="Proteomes" id="UP000460224">
    <property type="component" value="Unassembled WGS sequence"/>
</dbReference>
<dbReference type="PANTHER" id="PTHR43630:SF2">
    <property type="entry name" value="GLYCOSYLTRANSFERASE"/>
    <property type="match status" value="1"/>
</dbReference>
<dbReference type="Proteomes" id="UP000566721">
    <property type="component" value="Unassembled WGS sequence"/>
</dbReference>
<keyword evidence="9" id="KW-0808">Transferase</keyword>
<evidence type="ECO:0000313" key="38">
    <source>
        <dbReference type="Proteomes" id="UP000272537"/>
    </source>
</evidence>
<evidence type="ECO:0000313" key="67">
    <source>
        <dbReference type="Proteomes" id="UP000841146"/>
    </source>
</evidence>
<evidence type="ECO:0000313" key="43">
    <source>
        <dbReference type="Proteomes" id="UP000345329"/>
    </source>
</evidence>
<dbReference type="EMBL" id="AABEKY010000005">
    <property type="protein sequence ID" value="EAG9387945.1"/>
    <property type="molecule type" value="Genomic_DNA"/>
</dbReference>
<dbReference type="InterPro" id="IPR019734">
    <property type="entry name" value="TPR_rpt"/>
</dbReference>
<evidence type="ECO:0000313" key="63">
    <source>
        <dbReference type="Proteomes" id="UP000548278"/>
    </source>
</evidence>
<evidence type="ECO:0000313" key="52">
    <source>
        <dbReference type="Proteomes" id="UP000460224"/>
    </source>
</evidence>
<evidence type="ECO:0000313" key="23">
    <source>
        <dbReference type="EMBL" id="ECY6545355.1"/>
    </source>
</evidence>
<dbReference type="EMBL" id="AABBYJ010000006">
    <property type="protein sequence ID" value="EAG4331817.1"/>
    <property type="molecule type" value="Genomic_DNA"/>
</dbReference>
<dbReference type="EMBL" id="AALGDA010000064">
    <property type="protein sequence ID" value="ECY9784007.1"/>
    <property type="molecule type" value="Genomic_DNA"/>
</dbReference>
<dbReference type="Proteomes" id="UP000272537">
    <property type="component" value="Unassembled WGS sequence"/>
</dbReference>
<dbReference type="EMBL" id="AAANYR010000001">
    <property type="protein sequence ID" value="EAD5785480.1"/>
    <property type="molecule type" value="Genomic_DNA"/>
</dbReference>
<dbReference type="EMBL" id="AAANYN010000024">
    <property type="protein sequence ID" value="EAD5775203.1"/>
    <property type="molecule type" value="Genomic_DNA"/>
</dbReference>
<evidence type="ECO:0000313" key="66">
    <source>
        <dbReference type="Proteomes" id="UP000840197"/>
    </source>
</evidence>
<dbReference type="Proteomes" id="UP000337746">
    <property type="component" value="Unassembled WGS sequence"/>
</dbReference>
<dbReference type="Proteomes" id="UP000841146">
    <property type="component" value="Unassembled WGS sequence"/>
</dbReference>
<evidence type="ECO:0000313" key="13">
    <source>
        <dbReference type="EMBL" id="EAG2997358.1"/>
    </source>
</evidence>
<evidence type="ECO:0000313" key="27">
    <source>
        <dbReference type="EMBL" id="EDO0985605.1"/>
    </source>
</evidence>
<evidence type="ECO:0000313" key="8">
    <source>
        <dbReference type="EMBL" id="EAD5775203.1"/>
    </source>
</evidence>
<evidence type="ECO:0000313" key="7">
    <source>
        <dbReference type="EMBL" id="EAD3791697.1"/>
    </source>
</evidence>
<evidence type="ECO:0000313" key="41">
    <source>
        <dbReference type="Proteomes" id="UP000339309"/>
    </source>
</evidence>
<evidence type="ECO:0000313" key="46">
    <source>
        <dbReference type="Proteomes" id="UP000364988"/>
    </source>
</evidence>
<evidence type="ECO:0000313" key="4">
    <source>
        <dbReference type="EMBL" id="EAC5549341.1"/>
    </source>
</evidence>
<accession>A0A0B8RG31</accession>